<proteinExistence type="predicted"/>
<evidence type="ECO:0000313" key="1">
    <source>
        <dbReference type="EnsemblPlants" id="OB04G17970.1"/>
    </source>
</evidence>
<sequence length="121" mass="11935">MSTSLNVVSIANVFCESFKRFAIRFLSLGIGTCKSLSFGGSCGSVGEVFGGRGLGACILGGSTFGDFSSTFGFFSSALGGGVSFGVASSDGATCVSVGAADFDMIATLVPGVTVSPSLAIN</sequence>
<dbReference type="EnsemblPlants" id="OB04G17970.1">
    <property type="protein sequence ID" value="OB04G17970.1"/>
    <property type="gene ID" value="OB04G17970"/>
</dbReference>
<dbReference type="HOGENOM" id="CLU_2044085_0_0_1"/>
<evidence type="ECO:0000313" key="2">
    <source>
        <dbReference type="Proteomes" id="UP000006038"/>
    </source>
</evidence>
<reference evidence="1" key="2">
    <citation type="submission" date="2013-04" db="UniProtKB">
        <authorList>
            <consortium name="EnsemblPlants"/>
        </authorList>
    </citation>
    <scope>IDENTIFICATION</scope>
</reference>
<accession>J3LXC2</accession>
<organism evidence="1">
    <name type="scientific">Oryza brachyantha</name>
    <name type="common">malo sina</name>
    <dbReference type="NCBI Taxonomy" id="4533"/>
    <lineage>
        <taxon>Eukaryota</taxon>
        <taxon>Viridiplantae</taxon>
        <taxon>Streptophyta</taxon>
        <taxon>Embryophyta</taxon>
        <taxon>Tracheophyta</taxon>
        <taxon>Spermatophyta</taxon>
        <taxon>Magnoliopsida</taxon>
        <taxon>Liliopsida</taxon>
        <taxon>Poales</taxon>
        <taxon>Poaceae</taxon>
        <taxon>BOP clade</taxon>
        <taxon>Oryzoideae</taxon>
        <taxon>Oryzeae</taxon>
        <taxon>Oryzinae</taxon>
        <taxon>Oryza</taxon>
    </lineage>
</organism>
<protein>
    <submittedName>
        <fullName evidence="1">Uncharacterized protein</fullName>
    </submittedName>
</protein>
<dbReference type="AlphaFoldDB" id="J3LXC2"/>
<keyword evidence="2" id="KW-1185">Reference proteome</keyword>
<dbReference type="Gramene" id="OB04G17970.1">
    <property type="protein sequence ID" value="OB04G17970.1"/>
    <property type="gene ID" value="OB04G17970"/>
</dbReference>
<dbReference type="Proteomes" id="UP000006038">
    <property type="component" value="Chromosome 4"/>
</dbReference>
<name>J3LXC2_ORYBR</name>
<reference evidence="1" key="1">
    <citation type="journal article" date="2013" name="Nat. Commun.">
        <title>Whole-genome sequencing of Oryza brachyantha reveals mechanisms underlying Oryza genome evolution.</title>
        <authorList>
            <person name="Chen J."/>
            <person name="Huang Q."/>
            <person name="Gao D."/>
            <person name="Wang J."/>
            <person name="Lang Y."/>
            <person name="Liu T."/>
            <person name="Li B."/>
            <person name="Bai Z."/>
            <person name="Luis Goicoechea J."/>
            <person name="Liang C."/>
            <person name="Chen C."/>
            <person name="Zhang W."/>
            <person name="Sun S."/>
            <person name="Liao Y."/>
            <person name="Zhang X."/>
            <person name="Yang L."/>
            <person name="Song C."/>
            <person name="Wang M."/>
            <person name="Shi J."/>
            <person name="Liu G."/>
            <person name="Liu J."/>
            <person name="Zhou H."/>
            <person name="Zhou W."/>
            <person name="Yu Q."/>
            <person name="An N."/>
            <person name="Chen Y."/>
            <person name="Cai Q."/>
            <person name="Wang B."/>
            <person name="Liu B."/>
            <person name="Min J."/>
            <person name="Huang Y."/>
            <person name="Wu H."/>
            <person name="Li Z."/>
            <person name="Zhang Y."/>
            <person name="Yin Y."/>
            <person name="Song W."/>
            <person name="Jiang J."/>
            <person name="Jackson S.A."/>
            <person name="Wing R.A."/>
            <person name="Wang J."/>
            <person name="Chen M."/>
        </authorList>
    </citation>
    <scope>NUCLEOTIDE SEQUENCE [LARGE SCALE GENOMIC DNA]</scope>
    <source>
        <strain evidence="1">cv. IRGC 101232</strain>
    </source>
</reference>